<feature type="domain" description="Tryptophan synthase beta chain-like PALP" evidence="4">
    <location>
        <begin position="43"/>
        <end position="325"/>
    </location>
</feature>
<dbReference type="PROSITE" id="PS00165">
    <property type="entry name" value="DEHYDRATASE_SER_THR"/>
    <property type="match status" value="1"/>
</dbReference>
<dbReference type="SUPFAM" id="SSF53686">
    <property type="entry name" value="Tryptophan synthase beta subunit-like PLP-dependent enzymes"/>
    <property type="match status" value="1"/>
</dbReference>
<dbReference type="Pfam" id="PF00291">
    <property type="entry name" value="PALP"/>
    <property type="match status" value="1"/>
</dbReference>
<dbReference type="PANTHER" id="PTHR48078">
    <property type="entry name" value="THREONINE DEHYDRATASE, MITOCHONDRIAL-RELATED"/>
    <property type="match status" value="1"/>
</dbReference>
<dbReference type="GO" id="GO:0009097">
    <property type="term" value="P:isoleucine biosynthetic process"/>
    <property type="evidence" value="ECO:0007669"/>
    <property type="project" value="TreeGrafter"/>
</dbReference>
<dbReference type="PANTHER" id="PTHR48078:SF6">
    <property type="entry name" value="L-THREONINE DEHYDRATASE CATABOLIC TDCB"/>
    <property type="match status" value="1"/>
</dbReference>
<dbReference type="InterPro" id="IPR036052">
    <property type="entry name" value="TrpB-like_PALP_sf"/>
</dbReference>
<evidence type="ECO:0000256" key="3">
    <source>
        <dbReference type="ARBA" id="ARBA00023239"/>
    </source>
</evidence>
<evidence type="ECO:0000313" key="5">
    <source>
        <dbReference type="EMBL" id="SFL89558.1"/>
    </source>
</evidence>
<dbReference type="GO" id="GO:0004794">
    <property type="term" value="F:threonine deaminase activity"/>
    <property type="evidence" value="ECO:0007669"/>
    <property type="project" value="TreeGrafter"/>
</dbReference>
<keyword evidence="6" id="KW-1185">Reference proteome</keyword>
<protein>
    <submittedName>
        <fullName evidence="5">Threonine synthase</fullName>
    </submittedName>
</protein>
<dbReference type="Gene3D" id="3.40.50.1100">
    <property type="match status" value="2"/>
</dbReference>
<accession>A0A1I4LEQ7</accession>
<dbReference type="InterPro" id="IPR001926">
    <property type="entry name" value="TrpB-like_PALP"/>
</dbReference>
<dbReference type="InterPro" id="IPR000634">
    <property type="entry name" value="Ser/Thr_deHydtase_PyrdxlP-BS"/>
</dbReference>
<keyword evidence="3" id="KW-0456">Lyase</keyword>
<reference evidence="6" key="1">
    <citation type="submission" date="2016-10" db="EMBL/GenBank/DDBJ databases">
        <authorList>
            <person name="Varghese N."/>
            <person name="Submissions S."/>
        </authorList>
    </citation>
    <scope>NUCLEOTIDE SEQUENCE [LARGE SCALE GENOMIC DNA]</scope>
    <source>
        <strain evidence="6">DSM 13327</strain>
    </source>
</reference>
<dbReference type="InterPro" id="IPR050147">
    <property type="entry name" value="Ser/Thr_Dehydratase"/>
</dbReference>
<evidence type="ECO:0000256" key="1">
    <source>
        <dbReference type="ARBA" id="ARBA00001933"/>
    </source>
</evidence>
<dbReference type="AlphaFoldDB" id="A0A1I4LEQ7"/>
<dbReference type="Proteomes" id="UP000199520">
    <property type="component" value="Unassembled WGS sequence"/>
</dbReference>
<proteinExistence type="predicted"/>
<dbReference type="GO" id="GO:0006565">
    <property type="term" value="P:L-serine catabolic process"/>
    <property type="evidence" value="ECO:0007669"/>
    <property type="project" value="TreeGrafter"/>
</dbReference>
<comment type="cofactor">
    <cofactor evidence="1">
        <name>pyridoxal 5'-phosphate</name>
        <dbReference type="ChEBI" id="CHEBI:597326"/>
    </cofactor>
</comment>
<dbReference type="EMBL" id="FOTS01000024">
    <property type="protein sequence ID" value="SFL89558.1"/>
    <property type="molecule type" value="Genomic_DNA"/>
</dbReference>
<dbReference type="OrthoDB" id="9778118at2"/>
<dbReference type="GO" id="GO:0006567">
    <property type="term" value="P:L-threonine catabolic process"/>
    <property type="evidence" value="ECO:0007669"/>
    <property type="project" value="TreeGrafter"/>
</dbReference>
<evidence type="ECO:0000313" key="6">
    <source>
        <dbReference type="Proteomes" id="UP000199520"/>
    </source>
</evidence>
<dbReference type="GO" id="GO:0030170">
    <property type="term" value="F:pyridoxal phosphate binding"/>
    <property type="evidence" value="ECO:0007669"/>
    <property type="project" value="InterPro"/>
</dbReference>
<organism evidence="5 6">
    <name type="scientific">Pelosinus propionicus DSM 13327</name>
    <dbReference type="NCBI Taxonomy" id="1123291"/>
    <lineage>
        <taxon>Bacteria</taxon>
        <taxon>Bacillati</taxon>
        <taxon>Bacillota</taxon>
        <taxon>Negativicutes</taxon>
        <taxon>Selenomonadales</taxon>
        <taxon>Sporomusaceae</taxon>
        <taxon>Pelosinus</taxon>
    </lineage>
</organism>
<sequence length="330" mass="36165">MMHFYCSQCEKNYPIGGLDYQCECGGLFQLYKEKDEKITATVSLGEVQTPVIKRKLQGKEIYLKLDYMQPTGSFKDRGAFAVINKLKELGITEVVEDSSGNAGAAFAGYCAAAGIKCNIYLPESTSLGKIKQINAYKANVVRVPGTRDDTAKAILKAAQTTYYASHVYNPLFFEGTKSLAYEIYEQIGIPNYIVVPAGNGTMLLGVYKGFKEIGQLPRIIVVQSKNCAPIFKKFKNQPVGKMKQTVAEGIAIQEPKRINEMIDAINDSKGDIIAVDDDQVTKAQEMLGEMGIYVEVTSGAAVAGMLEYFKDGHDDKLNIVVPLTGMGLKK</sequence>
<dbReference type="RefSeq" id="WP_090938272.1">
    <property type="nucleotide sequence ID" value="NZ_FOTS01000024.1"/>
</dbReference>
<dbReference type="STRING" id="1123291.SAMN04490355_102438"/>
<evidence type="ECO:0000259" key="4">
    <source>
        <dbReference type="Pfam" id="PF00291"/>
    </source>
</evidence>
<gene>
    <name evidence="5" type="ORF">SAMN04490355_102438</name>
</gene>
<dbReference type="GO" id="GO:0003941">
    <property type="term" value="F:L-serine ammonia-lyase activity"/>
    <property type="evidence" value="ECO:0007669"/>
    <property type="project" value="TreeGrafter"/>
</dbReference>
<name>A0A1I4LEQ7_9FIRM</name>
<keyword evidence="2" id="KW-0663">Pyridoxal phosphate</keyword>
<evidence type="ECO:0000256" key="2">
    <source>
        <dbReference type="ARBA" id="ARBA00022898"/>
    </source>
</evidence>